<evidence type="ECO:0000256" key="1">
    <source>
        <dbReference type="SAM" id="Phobius"/>
    </source>
</evidence>
<keyword evidence="3" id="KW-1185">Reference proteome</keyword>
<comment type="caution">
    <text evidence="2">The sequence shown here is derived from an EMBL/GenBank/DDBJ whole genome shotgun (WGS) entry which is preliminary data.</text>
</comment>
<name>A0AAN7RPL8_TRANT</name>
<dbReference type="Proteomes" id="UP001346149">
    <property type="component" value="Unassembled WGS sequence"/>
</dbReference>
<gene>
    <name evidence="2" type="ORF">SAY86_003760</name>
</gene>
<evidence type="ECO:0000313" key="3">
    <source>
        <dbReference type="Proteomes" id="UP001346149"/>
    </source>
</evidence>
<sequence length="167" mass="18291">MMWRSVLCSPPLMELSEKMLKLCFYGASAAFCSIVYTTIAAFFALVGGTLGAMVGSLIGLKAERRFLQRAALGTIAGVFFSVELFKISVGFFLPEGNRFCLFGPMVSDLSYLLDEKEPVDILTLSLLTVRLCIGSCRPKAGPRMARPCSHCICGCFGRACTRTERFK</sequence>
<reference evidence="2 3" key="1">
    <citation type="journal article" date="2023" name="Hortic Res">
        <title>Pangenome of water caltrop reveals structural variations and asymmetric subgenome divergence after allopolyploidization.</title>
        <authorList>
            <person name="Zhang X."/>
            <person name="Chen Y."/>
            <person name="Wang L."/>
            <person name="Yuan Y."/>
            <person name="Fang M."/>
            <person name="Shi L."/>
            <person name="Lu R."/>
            <person name="Comes H.P."/>
            <person name="Ma Y."/>
            <person name="Chen Y."/>
            <person name="Huang G."/>
            <person name="Zhou Y."/>
            <person name="Zheng Z."/>
            <person name="Qiu Y."/>
        </authorList>
    </citation>
    <scope>NUCLEOTIDE SEQUENCE [LARGE SCALE GENOMIC DNA]</scope>
    <source>
        <strain evidence="2">F231</strain>
    </source>
</reference>
<keyword evidence="1" id="KW-0472">Membrane</keyword>
<keyword evidence="1" id="KW-1133">Transmembrane helix</keyword>
<protein>
    <submittedName>
        <fullName evidence="2">Uncharacterized protein</fullName>
    </submittedName>
</protein>
<accession>A0AAN7RPL8</accession>
<organism evidence="2 3">
    <name type="scientific">Trapa natans</name>
    <name type="common">Water chestnut</name>
    <dbReference type="NCBI Taxonomy" id="22666"/>
    <lineage>
        <taxon>Eukaryota</taxon>
        <taxon>Viridiplantae</taxon>
        <taxon>Streptophyta</taxon>
        <taxon>Embryophyta</taxon>
        <taxon>Tracheophyta</taxon>
        <taxon>Spermatophyta</taxon>
        <taxon>Magnoliopsida</taxon>
        <taxon>eudicotyledons</taxon>
        <taxon>Gunneridae</taxon>
        <taxon>Pentapetalae</taxon>
        <taxon>rosids</taxon>
        <taxon>malvids</taxon>
        <taxon>Myrtales</taxon>
        <taxon>Lythraceae</taxon>
        <taxon>Trapa</taxon>
    </lineage>
</organism>
<feature type="transmembrane region" description="Helical" evidence="1">
    <location>
        <begin position="42"/>
        <end position="60"/>
    </location>
</feature>
<keyword evidence="1" id="KW-0812">Transmembrane</keyword>
<evidence type="ECO:0000313" key="2">
    <source>
        <dbReference type="EMBL" id="KAK4803943.1"/>
    </source>
</evidence>
<feature type="transmembrane region" description="Helical" evidence="1">
    <location>
        <begin position="72"/>
        <end position="93"/>
    </location>
</feature>
<dbReference type="AlphaFoldDB" id="A0AAN7RPL8"/>
<proteinExistence type="predicted"/>
<dbReference type="EMBL" id="JAXQNO010000001">
    <property type="protein sequence ID" value="KAK4803943.1"/>
    <property type="molecule type" value="Genomic_DNA"/>
</dbReference>